<evidence type="ECO:0000313" key="3">
    <source>
        <dbReference type="Proteomes" id="UP000646827"/>
    </source>
</evidence>
<dbReference type="EMBL" id="JAEPRB010000023">
    <property type="protein sequence ID" value="KAG2225875.1"/>
    <property type="molecule type" value="Genomic_DNA"/>
</dbReference>
<sequence length="138" mass="16212">MSSSNVQQDNTKNNIPIQETRQVDDEGDVNMEMSRLSTVEKDSNQEHQTSFRSYLHFKQQVKEALEKQENPKEQNKLLKLLMSAQVNVNKYCNICRQRFPSRHDFMTKQEIDNQPESHYVPKDLPVFQIVGKKFVLPT</sequence>
<accession>A0A8H7VMA5</accession>
<proteinExistence type="predicted"/>
<gene>
    <name evidence="2" type="ORF">INT45_007119</name>
</gene>
<protein>
    <submittedName>
        <fullName evidence="2">Uncharacterized protein</fullName>
    </submittedName>
</protein>
<reference evidence="2 3" key="1">
    <citation type="submission" date="2020-12" db="EMBL/GenBank/DDBJ databases">
        <title>Metabolic potential, ecology and presence of endohyphal bacteria is reflected in genomic diversity of Mucoromycotina.</title>
        <authorList>
            <person name="Muszewska A."/>
            <person name="Okrasinska A."/>
            <person name="Steczkiewicz K."/>
            <person name="Drgas O."/>
            <person name="Orlowska M."/>
            <person name="Perlinska-Lenart U."/>
            <person name="Aleksandrzak-Piekarczyk T."/>
            <person name="Szatraj K."/>
            <person name="Zielenkiewicz U."/>
            <person name="Pilsyk S."/>
            <person name="Malc E."/>
            <person name="Mieczkowski P."/>
            <person name="Kruszewska J.S."/>
            <person name="Biernat P."/>
            <person name="Pawlowska J."/>
        </authorList>
    </citation>
    <scope>NUCLEOTIDE SEQUENCE [LARGE SCALE GENOMIC DNA]</scope>
    <source>
        <strain evidence="2 3">CBS 142.35</strain>
    </source>
</reference>
<organism evidence="2 3">
    <name type="scientific">Circinella minor</name>
    <dbReference type="NCBI Taxonomy" id="1195481"/>
    <lineage>
        <taxon>Eukaryota</taxon>
        <taxon>Fungi</taxon>
        <taxon>Fungi incertae sedis</taxon>
        <taxon>Mucoromycota</taxon>
        <taxon>Mucoromycotina</taxon>
        <taxon>Mucoromycetes</taxon>
        <taxon>Mucorales</taxon>
        <taxon>Lichtheimiaceae</taxon>
        <taxon>Circinella</taxon>
    </lineage>
</organism>
<keyword evidence="3" id="KW-1185">Reference proteome</keyword>
<feature type="compositionally biased region" description="Polar residues" evidence="1">
    <location>
        <begin position="1"/>
        <end position="20"/>
    </location>
</feature>
<comment type="caution">
    <text evidence="2">The sequence shown here is derived from an EMBL/GenBank/DDBJ whole genome shotgun (WGS) entry which is preliminary data.</text>
</comment>
<evidence type="ECO:0000256" key="1">
    <source>
        <dbReference type="SAM" id="MobiDB-lite"/>
    </source>
</evidence>
<dbReference type="AlphaFoldDB" id="A0A8H7VMA5"/>
<feature type="region of interest" description="Disordered" evidence="1">
    <location>
        <begin position="1"/>
        <end position="32"/>
    </location>
</feature>
<evidence type="ECO:0000313" key="2">
    <source>
        <dbReference type="EMBL" id="KAG2225875.1"/>
    </source>
</evidence>
<dbReference type="Proteomes" id="UP000646827">
    <property type="component" value="Unassembled WGS sequence"/>
</dbReference>
<name>A0A8H7VMA5_9FUNG</name>